<dbReference type="Pfam" id="PF22461">
    <property type="entry name" value="SLBB_2"/>
    <property type="match status" value="1"/>
</dbReference>
<keyword evidence="19" id="KW-1185">Reference proteome</keyword>
<evidence type="ECO:0000256" key="13">
    <source>
        <dbReference type="ARBA" id="ARBA00023237"/>
    </source>
</evidence>
<dbReference type="OrthoDB" id="9808421at2"/>
<evidence type="ECO:0000256" key="10">
    <source>
        <dbReference type="ARBA" id="ARBA00023114"/>
    </source>
</evidence>
<name>A0A5M6ID32_9PROT</name>
<keyword evidence="13" id="KW-0998">Cell outer membrane</keyword>
<keyword evidence="4" id="KW-1134">Transmembrane beta strand</keyword>
<evidence type="ECO:0000256" key="12">
    <source>
        <dbReference type="ARBA" id="ARBA00023139"/>
    </source>
</evidence>
<reference evidence="18 19" key="1">
    <citation type="submission" date="2019-09" db="EMBL/GenBank/DDBJ databases">
        <title>Genome sequence of Roseospira marina, one of the more divergent members of the non-sulfur purple photosynthetic bacterial family, the Rhodospirillaceae.</title>
        <authorList>
            <person name="Meyer T."/>
            <person name="Kyndt J."/>
        </authorList>
    </citation>
    <scope>NUCLEOTIDE SEQUENCE [LARGE SCALE GENOMIC DNA]</scope>
    <source>
        <strain evidence="18 19">DSM 15113</strain>
    </source>
</reference>
<keyword evidence="11" id="KW-0472">Membrane</keyword>
<evidence type="ECO:0000256" key="14">
    <source>
        <dbReference type="ARBA" id="ARBA00023288"/>
    </source>
</evidence>
<keyword evidence="6" id="KW-0812">Transmembrane</keyword>
<dbReference type="GO" id="GO:0015288">
    <property type="term" value="F:porin activity"/>
    <property type="evidence" value="ECO:0007669"/>
    <property type="project" value="UniProtKB-KW"/>
</dbReference>
<keyword evidence="14" id="KW-0449">Lipoprotein</keyword>
<comment type="subcellular location">
    <subcellularLocation>
        <location evidence="1">Cell outer membrane</location>
        <topology evidence="1">Multi-pass membrane protein</topology>
    </subcellularLocation>
</comment>
<evidence type="ECO:0000256" key="6">
    <source>
        <dbReference type="ARBA" id="ARBA00022692"/>
    </source>
</evidence>
<feature type="chain" id="PRO_5024400543" evidence="15">
    <location>
        <begin position="22"/>
        <end position="204"/>
    </location>
</feature>
<keyword evidence="3" id="KW-0813">Transport</keyword>
<evidence type="ECO:0000313" key="19">
    <source>
        <dbReference type="Proteomes" id="UP000324065"/>
    </source>
</evidence>
<evidence type="ECO:0000256" key="11">
    <source>
        <dbReference type="ARBA" id="ARBA00023136"/>
    </source>
</evidence>
<dbReference type="GO" id="GO:0006811">
    <property type="term" value="P:monoatomic ion transport"/>
    <property type="evidence" value="ECO:0007669"/>
    <property type="project" value="UniProtKB-KW"/>
</dbReference>
<dbReference type="NCBIfam" id="TIGR03027">
    <property type="entry name" value="pepcterm_export"/>
    <property type="match status" value="1"/>
</dbReference>
<evidence type="ECO:0000259" key="17">
    <source>
        <dbReference type="Pfam" id="PF22461"/>
    </source>
</evidence>
<dbReference type="InterPro" id="IPR054765">
    <property type="entry name" value="SLBB_dom"/>
</dbReference>
<dbReference type="GO" id="GO:0009279">
    <property type="term" value="C:cell outer membrane"/>
    <property type="evidence" value="ECO:0007669"/>
    <property type="project" value="UniProtKB-SubCell"/>
</dbReference>
<dbReference type="GO" id="GO:0046930">
    <property type="term" value="C:pore complex"/>
    <property type="evidence" value="ECO:0007669"/>
    <property type="project" value="UniProtKB-KW"/>
</dbReference>
<keyword evidence="8" id="KW-0625">Polysaccharide transport</keyword>
<organism evidence="18 19">
    <name type="scientific">Roseospira marina</name>
    <dbReference type="NCBI Taxonomy" id="140057"/>
    <lineage>
        <taxon>Bacteria</taxon>
        <taxon>Pseudomonadati</taxon>
        <taxon>Pseudomonadota</taxon>
        <taxon>Alphaproteobacteria</taxon>
        <taxon>Rhodospirillales</taxon>
        <taxon>Rhodospirillaceae</taxon>
        <taxon>Roseospira</taxon>
    </lineage>
</organism>
<evidence type="ECO:0000256" key="3">
    <source>
        <dbReference type="ARBA" id="ARBA00022448"/>
    </source>
</evidence>
<dbReference type="InterPro" id="IPR017477">
    <property type="entry name" value="PEP-CTERM_polysacc_export"/>
</dbReference>
<keyword evidence="12" id="KW-0564">Palmitate</keyword>
<dbReference type="PANTHER" id="PTHR33619:SF3">
    <property type="entry name" value="POLYSACCHARIDE EXPORT PROTEIN GFCE-RELATED"/>
    <property type="match status" value="1"/>
</dbReference>
<dbReference type="Gene3D" id="3.10.560.10">
    <property type="entry name" value="Outer membrane lipoprotein wza domain like"/>
    <property type="match status" value="1"/>
</dbReference>
<dbReference type="PROSITE" id="PS51257">
    <property type="entry name" value="PROKAR_LIPOPROTEIN"/>
    <property type="match status" value="1"/>
</dbReference>
<proteinExistence type="inferred from homology"/>
<evidence type="ECO:0000256" key="5">
    <source>
        <dbReference type="ARBA" id="ARBA00022597"/>
    </source>
</evidence>
<protein>
    <submittedName>
        <fullName evidence="18">Sugar ABC transporter substrate-binding protein</fullName>
    </submittedName>
</protein>
<evidence type="ECO:0000256" key="8">
    <source>
        <dbReference type="ARBA" id="ARBA00023047"/>
    </source>
</evidence>
<dbReference type="Gene3D" id="3.30.1950.10">
    <property type="entry name" value="wza like domain"/>
    <property type="match status" value="1"/>
</dbReference>
<dbReference type="Proteomes" id="UP000324065">
    <property type="component" value="Unassembled WGS sequence"/>
</dbReference>
<dbReference type="InterPro" id="IPR003715">
    <property type="entry name" value="Poly_export_N"/>
</dbReference>
<dbReference type="Pfam" id="PF02563">
    <property type="entry name" value="Poly_export"/>
    <property type="match status" value="1"/>
</dbReference>
<evidence type="ECO:0000256" key="7">
    <source>
        <dbReference type="ARBA" id="ARBA00022729"/>
    </source>
</evidence>
<keyword evidence="10" id="KW-0626">Porin</keyword>
<accession>A0A5M6ID32</accession>
<evidence type="ECO:0000256" key="1">
    <source>
        <dbReference type="ARBA" id="ARBA00004571"/>
    </source>
</evidence>
<evidence type="ECO:0000259" key="16">
    <source>
        <dbReference type="Pfam" id="PF02563"/>
    </source>
</evidence>
<keyword evidence="7 15" id="KW-0732">Signal</keyword>
<sequence length="204" mass="21854">MSIARMLWRSCLFAAMGATLAACSSYPDAPVDPGADPSIYTIGALDRLEIFVWGDTELSRQVTVRPDGRISTPLLSDMVAAGKTPAELSSDITEALRPYIQEPLVTVIVNDFTGPLDKQIRVVGEAASPTAVPYRQNMTLIDVMLAVGGLTPFADGNGALLVRGKGEARETYRVRLEDLLKDSDIDANVALLPGDIILIPEALL</sequence>
<dbReference type="EMBL" id="VWPJ01000005">
    <property type="protein sequence ID" value="KAA5606184.1"/>
    <property type="molecule type" value="Genomic_DNA"/>
</dbReference>
<evidence type="ECO:0000256" key="15">
    <source>
        <dbReference type="SAM" id="SignalP"/>
    </source>
</evidence>
<dbReference type="PANTHER" id="PTHR33619">
    <property type="entry name" value="POLYSACCHARIDE EXPORT PROTEIN GFCE-RELATED"/>
    <property type="match status" value="1"/>
</dbReference>
<dbReference type="InterPro" id="IPR049712">
    <property type="entry name" value="Poly_export"/>
</dbReference>
<comment type="similarity">
    <text evidence="2">Belongs to the BexD/CtrA/VexA family.</text>
</comment>
<dbReference type="AlphaFoldDB" id="A0A5M6ID32"/>
<evidence type="ECO:0000256" key="9">
    <source>
        <dbReference type="ARBA" id="ARBA00023065"/>
    </source>
</evidence>
<evidence type="ECO:0000256" key="2">
    <source>
        <dbReference type="ARBA" id="ARBA00009450"/>
    </source>
</evidence>
<evidence type="ECO:0000313" key="18">
    <source>
        <dbReference type="EMBL" id="KAA5606184.1"/>
    </source>
</evidence>
<feature type="domain" description="Polysaccharide export protein N-terminal" evidence="16">
    <location>
        <begin position="36"/>
        <end position="109"/>
    </location>
</feature>
<evidence type="ECO:0000256" key="4">
    <source>
        <dbReference type="ARBA" id="ARBA00022452"/>
    </source>
</evidence>
<dbReference type="GO" id="GO:0015159">
    <property type="term" value="F:polysaccharide transmembrane transporter activity"/>
    <property type="evidence" value="ECO:0007669"/>
    <property type="project" value="InterPro"/>
</dbReference>
<feature type="domain" description="SLBB" evidence="17">
    <location>
        <begin position="118"/>
        <end position="198"/>
    </location>
</feature>
<keyword evidence="9" id="KW-0406">Ion transport</keyword>
<dbReference type="RefSeq" id="WP_150061707.1">
    <property type="nucleotide sequence ID" value="NZ_JACHII010000007.1"/>
</dbReference>
<feature type="signal peptide" evidence="15">
    <location>
        <begin position="1"/>
        <end position="21"/>
    </location>
</feature>
<keyword evidence="5" id="KW-0762">Sugar transport</keyword>
<gene>
    <name evidence="18" type="ORF">F1188_07090</name>
</gene>
<comment type="caution">
    <text evidence="18">The sequence shown here is derived from an EMBL/GenBank/DDBJ whole genome shotgun (WGS) entry which is preliminary data.</text>
</comment>